<feature type="chain" id="PRO_5011775598" evidence="1">
    <location>
        <begin position="30"/>
        <end position="136"/>
    </location>
</feature>
<evidence type="ECO:0000313" key="3">
    <source>
        <dbReference type="Proteomes" id="UP000217076"/>
    </source>
</evidence>
<dbReference type="AlphaFoldDB" id="A0A1G7W3R6"/>
<dbReference type="InterPro" id="IPR036280">
    <property type="entry name" value="Multihaem_cyt_sf"/>
</dbReference>
<evidence type="ECO:0000313" key="2">
    <source>
        <dbReference type="EMBL" id="SDG65820.1"/>
    </source>
</evidence>
<dbReference type="Proteomes" id="UP000217076">
    <property type="component" value="Unassembled WGS sequence"/>
</dbReference>
<dbReference type="InterPro" id="IPR006311">
    <property type="entry name" value="TAT_signal"/>
</dbReference>
<gene>
    <name evidence="2" type="ORF">SAMN05421742_10245</name>
</gene>
<dbReference type="STRING" id="83401.SAMN05421742_10245"/>
<dbReference type="EMBL" id="FNCV01000002">
    <property type="protein sequence ID" value="SDG65820.1"/>
    <property type="molecule type" value="Genomic_DNA"/>
</dbReference>
<dbReference type="SUPFAM" id="SSF48695">
    <property type="entry name" value="Multiheme cytochromes"/>
    <property type="match status" value="1"/>
</dbReference>
<evidence type="ECO:0000256" key="1">
    <source>
        <dbReference type="SAM" id="SignalP"/>
    </source>
</evidence>
<keyword evidence="3" id="KW-1185">Reference proteome</keyword>
<sequence length="136" mass="14723">MSAWPQRRRPALALAALLLALALALPVLATPAAAAELFPQVPAAAPGTECLAPPGEMRRTHMDRLTHRRTEAVRAGIRQPAESLTRCLSCHAVTDTHGQVVTAEDPRHFCRECHDFAAVTVDCFSCHASRPEDAPR</sequence>
<dbReference type="Gene3D" id="3.90.10.10">
    <property type="entry name" value="Cytochrome C3"/>
    <property type="match status" value="1"/>
</dbReference>
<keyword evidence="1" id="KW-0732">Signal</keyword>
<feature type="signal peptide" evidence="1">
    <location>
        <begin position="1"/>
        <end position="29"/>
    </location>
</feature>
<proteinExistence type="predicted"/>
<name>A0A1G7W3R6_9PROT</name>
<protein>
    <submittedName>
        <fullName evidence="2">Doubled CXXCH domain-containing protein</fullName>
    </submittedName>
</protein>
<accession>A0A1G7W3R6</accession>
<dbReference type="PROSITE" id="PS51318">
    <property type="entry name" value="TAT"/>
    <property type="match status" value="1"/>
</dbReference>
<reference evidence="3" key="1">
    <citation type="submission" date="2016-10" db="EMBL/GenBank/DDBJ databases">
        <authorList>
            <person name="Varghese N."/>
            <person name="Submissions S."/>
        </authorList>
    </citation>
    <scope>NUCLEOTIDE SEQUENCE [LARGE SCALE GENOMIC DNA]</scope>
    <source>
        <strain evidence="3">930I</strain>
    </source>
</reference>
<organism evidence="2 3">
    <name type="scientific">Roseospirillum parvum</name>
    <dbReference type="NCBI Taxonomy" id="83401"/>
    <lineage>
        <taxon>Bacteria</taxon>
        <taxon>Pseudomonadati</taxon>
        <taxon>Pseudomonadota</taxon>
        <taxon>Alphaproteobacteria</taxon>
        <taxon>Rhodospirillales</taxon>
        <taxon>Rhodospirillaceae</taxon>
        <taxon>Roseospirillum</taxon>
    </lineage>
</organism>